<evidence type="ECO:0000313" key="3">
    <source>
        <dbReference type="Proteomes" id="UP000640489"/>
    </source>
</evidence>
<proteinExistence type="predicted"/>
<reference evidence="2" key="1">
    <citation type="submission" date="2020-11" db="EMBL/GenBank/DDBJ databases">
        <title>Nocardioides sp. nov., isolated from Soil of Cynanchum wilfordii Hemsley rhizosphere.</title>
        <authorList>
            <person name="Lee J.-S."/>
            <person name="Suh M.K."/>
            <person name="Kim J.-S."/>
        </authorList>
    </citation>
    <scope>NUCLEOTIDE SEQUENCE</scope>
    <source>
        <strain evidence="2">KCTC 19275</strain>
    </source>
</reference>
<feature type="signal peptide" evidence="1">
    <location>
        <begin position="1"/>
        <end position="31"/>
    </location>
</feature>
<evidence type="ECO:0000313" key="2">
    <source>
        <dbReference type="EMBL" id="MBF4765123.1"/>
    </source>
</evidence>
<dbReference type="RefSeq" id="WP_194708312.1">
    <property type="nucleotide sequence ID" value="NZ_JADKPN010000013.1"/>
</dbReference>
<feature type="chain" id="PRO_5037898873" evidence="1">
    <location>
        <begin position="32"/>
        <end position="512"/>
    </location>
</feature>
<dbReference type="InterPro" id="IPR014917">
    <property type="entry name" value="DUF1800"/>
</dbReference>
<keyword evidence="1" id="KW-0732">Signal</keyword>
<comment type="caution">
    <text evidence="2">The sequence shown here is derived from an EMBL/GenBank/DDBJ whole genome shotgun (WGS) entry which is preliminary data.</text>
</comment>
<protein>
    <submittedName>
        <fullName evidence="2">DUF1800 domain-containing protein</fullName>
    </submittedName>
</protein>
<dbReference type="EMBL" id="JADKPN010000013">
    <property type="protein sequence ID" value="MBF4765123.1"/>
    <property type="molecule type" value="Genomic_DNA"/>
</dbReference>
<organism evidence="2 3">
    <name type="scientific">Nocardioides islandensis</name>
    <dbReference type="NCBI Taxonomy" id="433663"/>
    <lineage>
        <taxon>Bacteria</taxon>
        <taxon>Bacillati</taxon>
        <taxon>Actinomycetota</taxon>
        <taxon>Actinomycetes</taxon>
        <taxon>Propionibacteriales</taxon>
        <taxon>Nocardioidaceae</taxon>
        <taxon>Nocardioides</taxon>
    </lineage>
</organism>
<dbReference type="Proteomes" id="UP000640489">
    <property type="component" value="Unassembled WGS sequence"/>
</dbReference>
<evidence type="ECO:0000256" key="1">
    <source>
        <dbReference type="SAM" id="SignalP"/>
    </source>
</evidence>
<name>A0A930VEN0_9ACTN</name>
<dbReference type="InterPro" id="IPR006311">
    <property type="entry name" value="TAT_signal"/>
</dbReference>
<sequence length="512" mass="57770">MTTPPSSRRALVGGALAASAVAATSTVPAYAGSGKHDVPLLSPADRHLVQRFSYGLTTDLAKTVRKAGGAGAWFERQLKPASVDDRDAKKVDGWWPELSYSPSKLWQRQIMGMQGGWEVMANYQRRALQRRMRTNRPVLELMTEFWENHFNVPVNGDAQFTYRAAYGDRIRENALGRFSDLLLGAVTHPAMLIYLNQAESTKRHPNENLARELLECHTVGVGQYGEDDVKASARILTGYTVDMWETWQALYDPEEHWRGPVRVMGFRDKNKKKDGQDLTHRYLEYLAHHPATARRIAWKLAMKFVSDTPSAALVSHLSKVYRKNDTEIAPVLHALVASREFQRAAGKKVRDPGEDIVATYRVLGIHMDQPHADDSGVNALLWQAGSIGIYPLAWPRPDGQPIDNVSWSSPGRLMASMNVHYTVSNGWWPTKGVHYREPKDWLPKVRVKFVDLVDHLSRELLHTPASDRMVAACCQVTGYSKHEIIDPEHELVQWGMGRVLTTFLDSPEFMSR</sequence>
<keyword evidence="3" id="KW-1185">Reference proteome</keyword>
<dbReference type="AlphaFoldDB" id="A0A930VEN0"/>
<dbReference type="Pfam" id="PF08811">
    <property type="entry name" value="DUF1800"/>
    <property type="match status" value="1"/>
</dbReference>
<dbReference type="PROSITE" id="PS51318">
    <property type="entry name" value="TAT"/>
    <property type="match status" value="1"/>
</dbReference>
<gene>
    <name evidence="2" type="ORF">ISU07_18490</name>
</gene>
<accession>A0A930VEN0</accession>